<feature type="compositionally biased region" description="Basic and acidic residues" evidence="7">
    <location>
        <begin position="1"/>
        <end position="18"/>
    </location>
</feature>
<feature type="transmembrane region" description="Helical" evidence="8">
    <location>
        <begin position="192"/>
        <end position="208"/>
    </location>
</feature>
<keyword evidence="13" id="KW-1185">Reference proteome</keyword>
<comment type="caution">
    <text evidence="12">The sequence shown here is derived from an EMBL/GenBank/DDBJ whole genome shotgun (WGS) entry which is preliminary data.</text>
</comment>
<reference evidence="12" key="1">
    <citation type="submission" date="2020-12" db="EMBL/GenBank/DDBJ databases">
        <title>Metabolic potential, ecology and presence of endohyphal bacteria is reflected in genomic diversity of Mucoromycotina.</title>
        <authorList>
            <person name="Muszewska A."/>
            <person name="Okrasinska A."/>
            <person name="Steczkiewicz K."/>
            <person name="Drgas O."/>
            <person name="Orlowska M."/>
            <person name="Perlinska-Lenart U."/>
            <person name="Aleksandrzak-Piekarczyk T."/>
            <person name="Szatraj K."/>
            <person name="Zielenkiewicz U."/>
            <person name="Pilsyk S."/>
            <person name="Malc E."/>
            <person name="Mieczkowski P."/>
            <person name="Kruszewska J.S."/>
            <person name="Biernat P."/>
            <person name="Pawlowska J."/>
        </authorList>
    </citation>
    <scope>NUCLEOTIDE SEQUENCE</scope>
    <source>
        <strain evidence="12">WA0000067209</strain>
    </source>
</reference>
<feature type="domain" description="Concentrative nucleoside transporter N-terminal" evidence="9">
    <location>
        <begin position="196"/>
        <end position="267"/>
    </location>
</feature>
<feature type="transmembrane region" description="Helical" evidence="8">
    <location>
        <begin position="275"/>
        <end position="297"/>
    </location>
</feature>
<keyword evidence="6 8" id="KW-0472">Membrane</keyword>
<dbReference type="GO" id="GO:0005886">
    <property type="term" value="C:plasma membrane"/>
    <property type="evidence" value="ECO:0007669"/>
    <property type="project" value="UniProtKB-SubCell"/>
</dbReference>
<feature type="transmembrane region" description="Helical" evidence="8">
    <location>
        <begin position="535"/>
        <end position="558"/>
    </location>
</feature>
<comment type="similarity">
    <text evidence="2">Belongs to the concentrative nucleoside transporter (CNT) (TC 2.A.41) family.</text>
</comment>
<feature type="transmembrane region" description="Helical" evidence="8">
    <location>
        <begin position="116"/>
        <end position="142"/>
    </location>
</feature>
<gene>
    <name evidence="12" type="ORF">INT43_005848</name>
</gene>
<dbReference type="GO" id="GO:0005337">
    <property type="term" value="F:nucleoside transmembrane transporter activity"/>
    <property type="evidence" value="ECO:0007669"/>
    <property type="project" value="InterPro"/>
</dbReference>
<feature type="region of interest" description="Disordered" evidence="7">
    <location>
        <begin position="1"/>
        <end position="53"/>
    </location>
</feature>
<name>A0A8H7U7T7_MORIS</name>
<dbReference type="Pfam" id="PF07662">
    <property type="entry name" value="Nucleos_tra2_C"/>
    <property type="match status" value="1"/>
</dbReference>
<evidence type="ECO:0000256" key="2">
    <source>
        <dbReference type="ARBA" id="ARBA00009033"/>
    </source>
</evidence>
<evidence type="ECO:0000259" key="10">
    <source>
        <dbReference type="Pfam" id="PF07662"/>
    </source>
</evidence>
<dbReference type="Proteomes" id="UP000654370">
    <property type="component" value="Unassembled WGS sequence"/>
</dbReference>
<feature type="transmembrane region" description="Helical" evidence="8">
    <location>
        <begin position="438"/>
        <end position="462"/>
    </location>
</feature>
<proteinExistence type="inferred from homology"/>
<dbReference type="InterPro" id="IPR002668">
    <property type="entry name" value="CNT_N_dom"/>
</dbReference>
<feature type="transmembrane region" description="Helical" evidence="8">
    <location>
        <begin position="378"/>
        <end position="396"/>
    </location>
</feature>
<dbReference type="EMBL" id="JAEPQZ010000012">
    <property type="protein sequence ID" value="KAG2174786.1"/>
    <property type="molecule type" value="Genomic_DNA"/>
</dbReference>
<dbReference type="Pfam" id="PF01773">
    <property type="entry name" value="Nucleos_tra2_N"/>
    <property type="match status" value="1"/>
</dbReference>
<dbReference type="AlphaFoldDB" id="A0A8H7U7T7"/>
<feature type="domain" description="Nucleoside transporter/FeoB GTPase Gate" evidence="11">
    <location>
        <begin position="278"/>
        <end position="375"/>
    </location>
</feature>
<feature type="transmembrane region" description="Helical" evidence="8">
    <location>
        <begin position="85"/>
        <end position="104"/>
    </location>
</feature>
<accession>A0A8H7U7T7</accession>
<feature type="domain" description="Concentrative nucleoside transporter C-terminal" evidence="10">
    <location>
        <begin position="381"/>
        <end position="590"/>
    </location>
</feature>
<evidence type="ECO:0000256" key="1">
    <source>
        <dbReference type="ARBA" id="ARBA00004651"/>
    </source>
</evidence>
<dbReference type="InterPro" id="IPR011642">
    <property type="entry name" value="Gate_dom"/>
</dbReference>
<feature type="transmembrane region" description="Helical" evidence="8">
    <location>
        <begin position="215"/>
        <end position="235"/>
    </location>
</feature>
<feature type="compositionally biased region" description="Basic and acidic residues" evidence="7">
    <location>
        <begin position="27"/>
        <end position="53"/>
    </location>
</feature>
<feature type="transmembrane region" description="Helical" evidence="8">
    <location>
        <begin position="309"/>
        <end position="332"/>
    </location>
</feature>
<keyword evidence="3" id="KW-1003">Cell membrane</keyword>
<evidence type="ECO:0000256" key="5">
    <source>
        <dbReference type="ARBA" id="ARBA00022989"/>
    </source>
</evidence>
<sequence length="593" mass="65489">MDRNENIEHPTGDHHEVQIDDYSPTTHADDEKKDQSTFNEKYEDKNETASEHHIPQTEIEKNVYDEEDEEAKSGISAFLDRYRTWVRIISWVIFTGFFIAAMVLQVPKGYSQENLILGLIYAWTTLYFFFCFVPTTVVSTPWNKFWYIVSRPVMKLSLKTRKILYPCFAFAVIVITIFSLPESADSTRIRRLIALFGMVVFLFLVFCTSNNRKAVPWLTVASGMLLQFLLALFVFRSSVGYDIFNWASTFANTYLGFNKNGLGFVFSPDIANMSLFIVSVVPAVIFFCSTVYILFYIGTLQWIIKKAAVFFMVILGTSGAESIVAVASPFIGQGESALLIRPFVPYMTKSELHQVMTSGFATISGSVLYAYMKMGVPGSALLTACIMSIPCSLAISKMRYPETEESLTQGRVTIPPRTEREANILHAAGNGAAIGLRIGGLIVANIISLLSLLAAVDAGLTWIGKFVNIVDPDLTLELVTGYIFVPVAWLMGVENSDLVTVGQLLATKLWANEFVAYNNLTTIFKGKITERSVTIVTYALCGFANLSSIGIQISVLGALAPERTGEISRLAVSAMICGALCTCLSASMAGMLL</sequence>
<evidence type="ECO:0000313" key="13">
    <source>
        <dbReference type="Proteomes" id="UP000654370"/>
    </source>
</evidence>
<protein>
    <recommendedName>
        <fullName evidence="14">H+/nucleoside cotransporter</fullName>
    </recommendedName>
</protein>
<evidence type="ECO:0000259" key="9">
    <source>
        <dbReference type="Pfam" id="PF01773"/>
    </source>
</evidence>
<keyword evidence="5 8" id="KW-1133">Transmembrane helix</keyword>
<evidence type="ECO:0008006" key="14">
    <source>
        <dbReference type="Google" id="ProtNLM"/>
    </source>
</evidence>
<evidence type="ECO:0000313" key="12">
    <source>
        <dbReference type="EMBL" id="KAG2174786.1"/>
    </source>
</evidence>
<feature type="transmembrane region" description="Helical" evidence="8">
    <location>
        <begin position="163"/>
        <end position="180"/>
    </location>
</feature>
<evidence type="ECO:0000256" key="8">
    <source>
        <dbReference type="SAM" id="Phobius"/>
    </source>
</evidence>
<comment type="subcellular location">
    <subcellularLocation>
        <location evidence="1">Cell membrane</location>
        <topology evidence="1">Multi-pass membrane protein</topology>
    </subcellularLocation>
</comment>
<dbReference type="Pfam" id="PF07670">
    <property type="entry name" value="Gate"/>
    <property type="match status" value="1"/>
</dbReference>
<keyword evidence="4 8" id="KW-0812">Transmembrane</keyword>
<evidence type="ECO:0000256" key="3">
    <source>
        <dbReference type="ARBA" id="ARBA00022475"/>
    </source>
</evidence>
<evidence type="ECO:0000256" key="6">
    <source>
        <dbReference type="ARBA" id="ARBA00023136"/>
    </source>
</evidence>
<evidence type="ECO:0000256" key="7">
    <source>
        <dbReference type="SAM" id="MobiDB-lite"/>
    </source>
</evidence>
<evidence type="ECO:0000259" key="11">
    <source>
        <dbReference type="Pfam" id="PF07670"/>
    </source>
</evidence>
<dbReference type="InterPro" id="IPR008276">
    <property type="entry name" value="C_nuclsd_transpt"/>
</dbReference>
<dbReference type="InterPro" id="IPR011657">
    <property type="entry name" value="CNT_C_dom"/>
</dbReference>
<evidence type="ECO:0000256" key="4">
    <source>
        <dbReference type="ARBA" id="ARBA00022692"/>
    </source>
</evidence>
<feature type="transmembrane region" description="Helical" evidence="8">
    <location>
        <begin position="570"/>
        <end position="592"/>
    </location>
</feature>
<dbReference type="PANTHER" id="PTHR10590:SF4">
    <property type="entry name" value="SOLUTE CARRIER FAMILY 28 MEMBER 3"/>
    <property type="match status" value="1"/>
</dbReference>
<dbReference type="PANTHER" id="PTHR10590">
    <property type="entry name" value="SODIUM/NUCLEOSIDE COTRANSPORTER"/>
    <property type="match status" value="1"/>
</dbReference>
<dbReference type="OrthoDB" id="6075923at2759"/>
<organism evidence="12 13">
    <name type="scientific">Mortierella isabellina</name>
    <name type="common">Filamentous fungus</name>
    <name type="synonym">Umbelopsis isabellina</name>
    <dbReference type="NCBI Taxonomy" id="91625"/>
    <lineage>
        <taxon>Eukaryota</taxon>
        <taxon>Fungi</taxon>
        <taxon>Fungi incertae sedis</taxon>
        <taxon>Mucoromycota</taxon>
        <taxon>Mucoromycotina</taxon>
        <taxon>Umbelopsidomycetes</taxon>
        <taxon>Umbelopsidales</taxon>
        <taxon>Umbelopsidaceae</taxon>
        <taxon>Umbelopsis</taxon>
    </lineage>
</organism>
<dbReference type="GO" id="GO:0015293">
    <property type="term" value="F:symporter activity"/>
    <property type="evidence" value="ECO:0007669"/>
    <property type="project" value="TreeGrafter"/>
</dbReference>